<name>A0A972JZJ6_9BACL</name>
<dbReference type="SUPFAM" id="SSF82171">
    <property type="entry name" value="DPP6 N-terminal domain-like"/>
    <property type="match status" value="1"/>
</dbReference>
<dbReference type="AlphaFoldDB" id="A0A972JZJ6"/>
<evidence type="ECO:0008006" key="3">
    <source>
        <dbReference type="Google" id="ProtNLM"/>
    </source>
</evidence>
<evidence type="ECO:0000313" key="1">
    <source>
        <dbReference type="EMBL" id="NOU91913.1"/>
    </source>
</evidence>
<dbReference type="PROSITE" id="PS51257">
    <property type="entry name" value="PROKAR_LIPOPROTEIN"/>
    <property type="match status" value="1"/>
</dbReference>
<organism evidence="1 2">
    <name type="scientific">Paenibacillus foliorum</name>
    <dbReference type="NCBI Taxonomy" id="2654974"/>
    <lineage>
        <taxon>Bacteria</taxon>
        <taxon>Bacillati</taxon>
        <taxon>Bacillota</taxon>
        <taxon>Bacilli</taxon>
        <taxon>Bacillales</taxon>
        <taxon>Paenibacillaceae</taxon>
        <taxon>Paenibacillus</taxon>
    </lineage>
</organism>
<dbReference type="InterPro" id="IPR011659">
    <property type="entry name" value="WD40"/>
</dbReference>
<accession>A0A972JZJ6</accession>
<protein>
    <recommendedName>
        <fullName evidence="3">WD40 repeat domain-containing protein</fullName>
    </recommendedName>
</protein>
<proteinExistence type="predicted"/>
<comment type="caution">
    <text evidence="1">The sequence shown here is derived from an EMBL/GenBank/DDBJ whole genome shotgun (WGS) entry which is preliminary data.</text>
</comment>
<gene>
    <name evidence="1" type="ORF">GC093_01495</name>
</gene>
<dbReference type="InterPro" id="IPR015943">
    <property type="entry name" value="WD40/YVTN_repeat-like_dom_sf"/>
</dbReference>
<sequence>MSKRGAVLFVLLMIVSVLLTGCLRETRSETIIIPDSGDEVATSEKNELFDVKTIYRVLDKSTESGMPLGWIDQDALLSLFGEHTRSPSLNRVDHPYESHLKLRNADVQENHISLSPNGQTVATTVKRDDGTYAVNLVSLNDQQQTSIGRLSNEQIRSVKFGWSNNGRHLIYIARSGVTGEVQISVYDTSGKTMKGYTFAGWKPKDTISSVHIADDAQSVAIVKTTDKLSYVQFGIWNGNEFASKYEHLVTRDSGVEWIHNDQLTFIGPEGTLYAYDRRNATLSILIEQIGMFRLSPDRKYIAYSQDKDTLYVASLYGNNVLNKTQIFKGVVPLQMIWSPDNGRLMLSGLKGYEQEPRVVIAPGPIGIQNLVIEFK</sequence>
<reference evidence="1" key="1">
    <citation type="submission" date="2019-10" db="EMBL/GenBank/DDBJ databases">
        <title>Description of Paenibacillus glebae sp. nov.</title>
        <authorList>
            <person name="Carlier A."/>
            <person name="Qi S."/>
        </authorList>
    </citation>
    <scope>NUCLEOTIDE SEQUENCE</scope>
    <source>
        <strain evidence="1">LMG 31456</strain>
    </source>
</reference>
<evidence type="ECO:0000313" key="2">
    <source>
        <dbReference type="Proteomes" id="UP000641588"/>
    </source>
</evidence>
<dbReference type="RefSeq" id="WP_171650089.1">
    <property type="nucleotide sequence ID" value="NZ_WHOD01000005.1"/>
</dbReference>
<keyword evidence="2" id="KW-1185">Reference proteome</keyword>
<dbReference type="Pfam" id="PF07676">
    <property type="entry name" value="PD40"/>
    <property type="match status" value="1"/>
</dbReference>
<dbReference type="Gene3D" id="2.130.10.10">
    <property type="entry name" value="YVTN repeat-like/Quinoprotein amine dehydrogenase"/>
    <property type="match status" value="1"/>
</dbReference>
<dbReference type="EMBL" id="WHOD01000005">
    <property type="protein sequence ID" value="NOU91913.1"/>
    <property type="molecule type" value="Genomic_DNA"/>
</dbReference>
<dbReference type="Proteomes" id="UP000641588">
    <property type="component" value="Unassembled WGS sequence"/>
</dbReference>